<evidence type="ECO:0000313" key="2">
    <source>
        <dbReference type="EMBL" id="TPP64201.1"/>
    </source>
</evidence>
<dbReference type="Gene3D" id="3.40.50.1820">
    <property type="entry name" value="alpha/beta hydrolase"/>
    <property type="match status" value="2"/>
</dbReference>
<dbReference type="OrthoDB" id="741027at2759"/>
<evidence type="ECO:0000256" key="1">
    <source>
        <dbReference type="ARBA" id="ARBA00005598"/>
    </source>
</evidence>
<dbReference type="Pfam" id="PF03096">
    <property type="entry name" value="Ndr"/>
    <property type="match status" value="2"/>
</dbReference>
<protein>
    <submittedName>
        <fullName evidence="2">NDRG4 protein (S33 family)</fullName>
    </submittedName>
</protein>
<dbReference type="InterPro" id="IPR029058">
    <property type="entry name" value="AB_hydrolase_fold"/>
</dbReference>
<keyword evidence="3" id="KW-1185">Reference proteome</keyword>
<name>A0A504YW25_FASGI</name>
<dbReference type="SUPFAM" id="SSF53474">
    <property type="entry name" value="alpha/beta-Hydrolases"/>
    <property type="match status" value="1"/>
</dbReference>
<evidence type="ECO:0000313" key="3">
    <source>
        <dbReference type="Proteomes" id="UP000316759"/>
    </source>
</evidence>
<dbReference type="Proteomes" id="UP000316759">
    <property type="component" value="Unassembled WGS sequence"/>
</dbReference>
<reference evidence="2 3" key="1">
    <citation type="submission" date="2019-04" db="EMBL/GenBank/DDBJ databases">
        <title>Annotation for the trematode Fasciola gigantica.</title>
        <authorList>
            <person name="Choi Y.-J."/>
        </authorList>
    </citation>
    <scope>NUCLEOTIDE SEQUENCE [LARGE SCALE GENOMIC DNA]</scope>
    <source>
        <strain evidence="2">Uganda_cow_1</strain>
    </source>
</reference>
<comment type="similarity">
    <text evidence="1">Belongs to the NDRG family.</text>
</comment>
<accession>A0A504YW25</accession>
<gene>
    <name evidence="2" type="ORF">FGIG_07170</name>
</gene>
<comment type="caution">
    <text evidence="2">The sequence shown here is derived from an EMBL/GenBank/DDBJ whole genome shotgun (WGS) entry which is preliminary data.</text>
</comment>
<dbReference type="EMBL" id="SUNJ01004740">
    <property type="protein sequence ID" value="TPP64201.1"/>
    <property type="molecule type" value="Genomic_DNA"/>
</dbReference>
<dbReference type="PANTHER" id="PTHR11034">
    <property type="entry name" value="N-MYC DOWNSTREAM REGULATED"/>
    <property type="match status" value="1"/>
</dbReference>
<organism evidence="2 3">
    <name type="scientific">Fasciola gigantica</name>
    <name type="common">Giant liver fluke</name>
    <dbReference type="NCBI Taxonomy" id="46835"/>
    <lineage>
        <taxon>Eukaryota</taxon>
        <taxon>Metazoa</taxon>
        <taxon>Spiralia</taxon>
        <taxon>Lophotrochozoa</taxon>
        <taxon>Platyhelminthes</taxon>
        <taxon>Trematoda</taxon>
        <taxon>Digenea</taxon>
        <taxon>Plagiorchiida</taxon>
        <taxon>Echinostomata</taxon>
        <taxon>Echinostomatoidea</taxon>
        <taxon>Fasciolidae</taxon>
        <taxon>Fasciola</taxon>
    </lineage>
</organism>
<dbReference type="InterPro" id="IPR004142">
    <property type="entry name" value="NDRG"/>
</dbReference>
<dbReference type="STRING" id="46835.A0A504YW25"/>
<proteinExistence type="inferred from homology"/>
<dbReference type="AlphaFoldDB" id="A0A504YW25"/>
<sequence>MEVPLVTFQGNNTGGDVHHRGSYIDPGKALYNSVIEEFGSPSVLQRNSDSLEEHEILTSSGIHQRVYVQRSKSKRALVTYHDIGTNHTSFLGFFNHPEMRVISRYFTIYHICAPGHHEGAATENFDYPMQTAQDQLLLGEKQLLEPRKSADPGILACTVGQLTSRHASMVSGSVAYPTLDQLAQMITSIVAYFGIDYFIGFGMGAGSNVLARYALHNPDTVIGLFLLNPTATTHTYFQKYRCRWWDLPYLQQGFMTENLLEQLDSHWFGYGLAENEDIVQFYHALAKSLNPTNLAGYIHSFMERTPINLVRPVGPPMPGSESATNGVNGTSTLEPTVIEAEVCLVTGDRATDLSRLLAEMNGQMDPKHTQFLMIPDCTGMVMEENPDKLAVDFLHFLRSIGLCKFDTNQLFSSCLQMKHCIPICP</sequence>